<comment type="caution">
    <text evidence="2">The sequence shown here is derived from an EMBL/GenBank/DDBJ whole genome shotgun (WGS) entry which is preliminary data.</text>
</comment>
<feature type="non-terminal residue" evidence="2">
    <location>
        <position position="448"/>
    </location>
</feature>
<organism evidence="2 3">
    <name type="scientific">Meganyctiphanes norvegica</name>
    <name type="common">Northern krill</name>
    <name type="synonym">Thysanopoda norvegica</name>
    <dbReference type="NCBI Taxonomy" id="48144"/>
    <lineage>
        <taxon>Eukaryota</taxon>
        <taxon>Metazoa</taxon>
        <taxon>Ecdysozoa</taxon>
        <taxon>Arthropoda</taxon>
        <taxon>Crustacea</taxon>
        <taxon>Multicrustacea</taxon>
        <taxon>Malacostraca</taxon>
        <taxon>Eumalacostraca</taxon>
        <taxon>Eucarida</taxon>
        <taxon>Euphausiacea</taxon>
        <taxon>Euphausiidae</taxon>
        <taxon>Meganyctiphanes</taxon>
    </lineage>
</organism>
<dbReference type="PROSITE" id="PS50878">
    <property type="entry name" value="RT_POL"/>
    <property type="match status" value="1"/>
</dbReference>
<dbReference type="PANTHER" id="PTHR47027">
    <property type="entry name" value="REVERSE TRANSCRIPTASE DOMAIN-CONTAINING PROTEIN"/>
    <property type="match status" value="1"/>
</dbReference>
<dbReference type="Pfam" id="PF00078">
    <property type="entry name" value="RVT_1"/>
    <property type="match status" value="1"/>
</dbReference>
<dbReference type="InterPro" id="IPR043502">
    <property type="entry name" value="DNA/RNA_pol_sf"/>
</dbReference>
<dbReference type="Gene3D" id="3.30.70.270">
    <property type="match status" value="1"/>
</dbReference>
<sequence length="448" mass="51913">NYRGITLLSCIGKLFTSVLNSRLYSYLTNENILGNEQAGFRPKHSTLDHIFALHILSKSYIDQNKQLFCAFVDYSKAFDFIDRTYLWQKLIASDINGKVFDVIKSMYENAKSHVSFKNTLSNQFPCEVGVRQGENLSPLLFAIYLNDFNTFLSERYNGLSNTTESISNELHIYLQIFCLLYADDTLVLAESAIELQKALDSLHTYCNKWALNINIDKTKVIIFSKGRIRRFKSFKLGDNSIDVVDDYVYLGTTFNYNGTFNKAKAKQALQARKASYSLITRIKQLNLTLEVSIELFERLIIPILLYGSEIWGFECPKQLQAMFNKTMRKFLKLHKFTPMCMINGELGLKDISEYIENRMMNFWYNIATGIENKVSSVLYKWIKVLHDQNKYKSAWIEKVKTTLDITEMPNLFHDTTSVNKSCFKNNIKVRLEDVYAKRWSDSVFNNGA</sequence>
<gene>
    <name evidence="2" type="ORF">MNOR_LOCUS23301</name>
</gene>
<dbReference type="SUPFAM" id="SSF56672">
    <property type="entry name" value="DNA/RNA polymerases"/>
    <property type="match status" value="1"/>
</dbReference>
<dbReference type="AlphaFoldDB" id="A0AAV2RBW1"/>
<dbReference type="InterPro" id="IPR043128">
    <property type="entry name" value="Rev_trsase/Diguanyl_cyclase"/>
</dbReference>
<dbReference type="EMBL" id="CAXKWB010020421">
    <property type="protein sequence ID" value="CAL4122579.1"/>
    <property type="molecule type" value="Genomic_DNA"/>
</dbReference>
<dbReference type="InterPro" id="IPR000477">
    <property type="entry name" value="RT_dom"/>
</dbReference>
<keyword evidence="3" id="KW-1185">Reference proteome</keyword>
<accession>A0AAV2RBW1</accession>
<name>A0AAV2RBW1_MEGNR</name>
<dbReference type="PANTHER" id="PTHR47027:SF20">
    <property type="entry name" value="REVERSE TRANSCRIPTASE-LIKE PROTEIN WITH RNA-DIRECTED DNA POLYMERASE DOMAIN"/>
    <property type="match status" value="1"/>
</dbReference>
<dbReference type="Proteomes" id="UP001497623">
    <property type="component" value="Unassembled WGS sequence"/>
</dbReference>
<evidence type="ECO:0000259" key="1">
    <source>
        <dbReference type="PROSITE" id="PS50878"/>
    </source>
</evidence>
<evidence type="ECO:0000313" key="3">
    <source>
        <dbReference type="Proteomes" id="UP001497623"/>
    </source>
</evidence>
<reference evidence="2 3" key="1">
    <citation type="submission" date="2024-05" db="EMBL/GenBank/DDBJ databases">
        <authorList>
            <person name="Wallberg A."/>
        </authorList>
    </citation>
    <scope>NUCLEOTIDE SEQUENCE [LARGE SCALE GENOMIC DNA]</scope>
</reference>
<protein>
    <recommendedName>
        <fullName evidence="1">Reverse transcriptase domain-containing protein</fullName>
    </recommendedName>
</protein>
<proteinExistence type="predicted"/>
<dbReference type="CDD" id="cd01650">
    <property type="entry name" value="RT_nLTR_like"/>
    <property type="match status" value="1"/>
</dbReference>
<evidence type="ECO:0000313" key="2">
    <source>
        <dbReference type="EMBL" id="CAL4122579.1"/>
    </source>
</evidence>
<feature type="domain" description="Reverse transcriptase" evidence="1">
    <location>
        <begin position="1"/>
        <end position="254"/>
    </location>
</feature>
<dbReference type="GO" id="GO:0071897">
    <property type="term" value="P:DNA biosynthetic process"/>
    <property type="evidence" value="ECO:0007669"/>
    <property type="project" value="UniProtKB-ARBA"/>
</dbReference>
<feature type="non-terminal residue" evidence="2">
    <location>
        <position position="1"/>
    </location>
</feature>